<organism evidence="1 2">
    <name type="scientific">Dallia pectoralis</name>
    <name type="common">Alaska blackfish</name>
    <dbReference type="NCBI Taxonomy" id="75939"/>
    <lineage>
        <taxon>Eukaryota</taxon>
        <taxon>Metazoa</taxon>
        <taxon>Chordata</taxon>
        <taxon>Craniata</taxon>
        <taxon>Vertebrata</taxon>
        <taxon>Euteleostomi</taxon>
        <taxon>Actinopterygii</taxon>
        <taxon>Neopterygii</taxon>
        <taxon>Teleostei</taxon>
        <taxon>Protacanthopterygii</taxon>
        <taxon>Esociformes</taxon>
        <taxon>Umbridae</taxon>
        <taxon>Dallia</taxon>
    </lineage>
</organism>
<accession>A0ACC2GYL9</accession>
<gene>
    <name evidence="1" type="ORF">DPEC_G00081050</name>
</gene>
<comment type="caution">
    <text evidence="1">The sequence shown here is derived from an EMBL/GenBank/DDBJ whole genome shotgun (WGS) entry which is preliminary data.</text>
</comment>
<evidence type="ECO:0000313" key="2">
    <source>
        <dbReference type="Proteomes" id="UP001157502"/>
    </source>
</evidence>
<dbReference type="EMBL" id="CM055734">
    <property type="protein sequence ID" value="KAJ8008692.1"/>
    <property type="molecule type" value="Genomic_DNA"/>
</dbReference>
<sequence length="80" mass="9210">MTLLVSYEGWRETDNSGQECSSSRLACIFSWNRIISFTWVHLLQIDPIISVKVFSLSSTAACADRCKDREKKTTWFLLSM</sequence>
<evidence type="ECO:0000313" key="1">
    <source>
        <dbReference type="EMBL" id="KAJ8008692.1"/>
    </source>
</evidence>
<protein>
    <submittedName>
        <fullName evidence="1">Uncharacterized protein</fullName>
    </submittedName>
</protein>
<proteinExistence type="predicted"/>
<dbReference type="Proteomes" id="UP001157502">
    <property type="component" value="Chromosome 7"/>
</dbReference>
<name>A0ACC2GYL9_DALPE</name>
<keyword evidence="2" id="KW-1185">Reference proteome</keyword>
<reference evidence="1" key="1">
    <citation type="submission" date="2021-05" db="EMBL/GenBank/DDBJ databases">
        <authorList>
            <person name="Pan Q."/>
            <person name="Jouanno E."/>
            <person name="Zahm M."/>
            <person name="Klopp C."/>
            <person name="Cabau C."/>
            <person name="Louis A."/>
            <person name="Berthelot C."/>
            <person name="Parey E."/>
            <person name="Roest Crollius H."/>
            <person name="Montfort J."/>
            <person name="Robinson-Rechavi M."/>
            <person name="Bouchez O."/>
            <person name="Lampietro C."/>
            <person name="Lopez Roques C."/>
            <person name="Donnadieu C."/>
            <person name="Postlethwait J."/>
            <person name="Bobe J."/>
            <person name="Dillon D."/>
            <person name="Chandos A."/>
            <person name="von Hippel F."/>
            <person name="Guiguen Y."/>
        </authorList>
    </citation>
    <scope>NUCLEOTIDE SEQUENCE</scope>
    <source>
        <strain evidence="1">YG-Jan2019</strain>
    </source>
</reference>